<dbReference type="Pfam" id="PF13648">
    <property type="entry name" value="Lipocalin_4"/>
    <property type="match status" value="1"/>
</dbReference>
<organism evidence="3 4">
    <name type="scientific">Chitinophaga agrisoli</name>
    <dbReference type="NCBI Taxonomy" id="2607653"/>
    <lineage>
        <taxon>Bacteria</taxon>
        <taxon>Pseudomonadati</taxon>
        <taxon>Bacteroidota</taxon>
        <taxon>Chitinophagia</taxon>
        <taxon>Chitinophagales</taxon>
        <taxon>Chitinophagaceae</taxon>
        <taxon>Chitinophaga</taxon>
    </lineage>
</organism>
<evidence type="ECO:0000313" key="4">
    <source>
        <dbReference type="Proteomes" id="UP000324611"/>
    </source>
</evidence>
<gene>
    <name evidence="3" type="ORF">F0L74_31770</name>
</gene>
<feature type="signal peptide" evidence="1">
    <location>
        <begin position="1"/>
        <end position="18"/>
    </location>
</feature>
<comment type="caution">
    <text evidence="3">The sequence shown here is derived from an EMBL/GenBank/DDBJ whole genome shotgun (WGS) entry which is preliminary data.</text>
</comment>
<feature type="domain" description="Lipocalin-like" evidence="2">
    <location>
        <begin position="57"/>
        <end position="107"/>
    </location>
</feature>
<evidence type="ECO:0000259" key="2">
    <source>
        <dbReference type="Pfam" id="PF13648"/>
    </source>
</evidence>
<reference evidence="3 4" key="1">
    <citation type="submission" date="2019-09" db="EMBL/GenBank/DDBJ databases">
        <title>Chitinophaga ginsengihumi sp. nov., isolated from soil of ginseng rhizosphere.</title>
        <authorList>
            <person name="Lee J."/>
        </authorList>
    </citation>
    <scope>NUCLEOTIDE SEQUENCE [LARGE SCALE GENOMIC DNA]</scope>
    <source>
        <strain evidence="3 4">BN140078</strain>
    </source>
</reference>
<sequence length="125" mass="14182">MKYLFFLLFFIPFVQISAQTTIPGKEEVITLLCHKWHAEEIIAGNKKQKALPYVGYTRYKTDLTYEDKDGDHVEKGTWQYDEATNKLTLSSGSVYTIKEISATRLVVGFVMEGMAGGFVFKNIGD</sequence>
<feature type="chain" id="PRO_5022734527" description="Lipocalin-like domain-containing protein" evidence="1">
    <location>
        <begin position="19"/>
        <end position="125"/>
    </location>
</feature>
<keyword evidence="1" id="KW-0732">Signal</keyword>
<proteinExistence type="predicted"/>
<accession>A0A5B2VR57</accession>
<dbReference type="RefSeq" id="WP_149841899.1">
    <property type="nucleotide sequence ID" value="NZ_VUOC01000004.1"/>
</dbReference>
<name>A0A5B2VR57_9BACT</name>
<dbReference type="InterPro" id="IPR024311">
    <property type="entry name" value="Lipocalin-like"/>
</dbReference>
<keyword evidence="4" id="KW-1185">Reference proteome</keyword>
<dbReference type="AlphaFoldDB" id="A0A5B2VR57"/>
<reference evidence="3 4" key="2">
    <citation type="submission" date="2019-09" db="EMBL/GenBank/DDBJ databases">
        <authorList>
            <person name="Jin C."/>
        </authorList>
    </citation>
    <scope>NUCLEOTIDE SEQUENCE [LARGE SCALE GENOMIC DNA]</scope>
    <source>
        <strain evidence="3 4">BN140078</strain>
    </source>
</reference>
<dbReference type="EMBL" id="VUOC01000004">
    <property type="protein sequence ID" value="KAA2240722.1"/>
    <property type="molecule type" value="Genomic_DNA"/>
</dbReference>
<evidence type="ECO:0000256" key="1">
    <source>
        <dbReference type="SAM" id="SignalP"/>
    </source>
</evidence>
<evidence type="ECO:0000313" key="3">
    <source>
        <dbReference type="EMBL" id="KAA2240722.1"/>
    </source>
</evidence>
<protein>
    <recommendedName>
        <fullName evidence="2">Lipocalin-like domain-containing protein</fullName>
    </recommendedName>
</protein>
<dbReference type="Proteomes" id="UP000324611">
    <property type="component" value="Unassembled WGS sequence"/>
</dbReference>